<dbReference type="PANTHER" id="PTHR12965:SF0">
    <property type="entry name" value="VACUOLAR PROTEIN SORTING-ASSOCIATED PROTEIN 54"/>
    <property type="match status" value="1"/>
</dbReference>
<keyword evidence="6" id="KW-0175">Coiled coil</keyword>
<keyword evidence="9" id="KW-1185">Reference proteome</keyword>
<feature type="region of interest" description="Disordered" evidence="7">
    <location>
        <begin position="651"/>
        <end position="839"/>
    </location>
</feature>
<feature type="compositionally biased region" description="Polar residues" evidence="7">
    <location>
        <begin position="746"/>
        <end position="761"/>
    </location>
</feature>
<organism evidence="8 9">
    <name type="scientific">Klebsormidium nitens</name>
    <name type="common">Green alga</name>
    <name type="synonym">Ulothrix nitens</name>
    <dbReference type="NCBI Taxonomy" id="105231"/>
    <lineage>
        <taxon>Eukaryota</taxon>
        <taxon>Viridiplantae</taxon>
        <taxon>Streptophyta</taxon>
        <taxon>Klebsormidiophyceae</taxon>
        <taxon>Klebsormidiales</taxon>
        <taxon>Klebsormidiaceae</taxon>
        <taxon>Klebsormidium</taxon>
    </lineage>
</organism>
<dbReference type="GO" id="GO:0006896">
    <property type="term" value="P:Golgi to vacuole transport"/>
    <property type="evidence" value="ECO:0000318"/>
    <property type="project" value="GO_Central"/>
</dbReference>
<reference evidence="8 9" key="1">
    <citation type="journal article" date="2014" name="Nat. Commun.">
        <title>Klebsormidium flaccidum genome reveals primary factors for plant terrestrial adaptation.</title>
        <authorList>
            <person name="Hori K."/>
            <person name="Maruyama F."/>
            <person name="Fujisawa T."/>
            <person name="Togashi T."/>
            <person name="Yamamoto N."/>
            <person name="Seo M."/>
            <person name="Sato S."/>
            <person name="Yamada T."/>
            <person name="Mori H."/>
            <person name="Tajima N."/>
            <person name="Moriyama T."/>
            <person name="Ikeuchi M."/>
            <person name="Watanabe M."/>
            <person name="Wada H."/>
            <person name="Kobayashi K."/>
            <person name="Saito M."/>
            <person name="Masuda T."/>
            <person name="Sasaki-Sekimoto Y."/>
            <person name="Mashiguchi K."/>
            <person name="Awai K."/>
            <person name="Shimojima M."/>
            <person name="Masuda S."/>
            <person name="Iwai M."/>
            <person name="Nobusawa T."/>
            <person name="Narise T."/>
            <person name="Kondo S."/>
            <person name="Saito H."/>
            <person name="Sato R."/>
            <person name="Murakawa M."/>
            <person name="Ihara Y."/>
            <person name="Oshima-Yamada Y."/>
            <person name="Ohtaka K."/>
            <person name="Satoh M."/>
            <person name="Sonobe K."/>
            <person name="Ishii M."/>
            <person name="Ohtani R."/>
            <person name="Kanamori-Sato M."/>
            <person name="Honoki R."/>
            <person name="Miyazaki D."/>
            <person name="Mochizuki H."/>
            <person name="Umetsu J."/>
            <person name="Higashi K."/>
            <person name="Shibata D."/>
            <person name="Kamiya Y."/>
            <person name="Sato N."/>
            <person name="Nakamura Y."/>
            <person name="Tabata S."/>
            <person name="Ida S."/>
            <person name="Kurokawa K."/>
            <person name="Ohta H."/>
        </authorList>
    </citation>
    <scope>NUCLEOTIDE SEQUENCE [LARGE SCALE GENOMIC DNA]</scope>
    <source>
        <strain evidence="8 9">NIES-2285</strain>
    </source>
</reference>
<feature type="region of interest" description="Disordered" evidence="7">
    <location>
        <begin position="1"/>
        <end position="87"/>
    </location>
</feature>
<evidence type="ECO:0000256" key="6">
    <source>
        <dbReference type="ARBA" id="ARBA00023054"/>
    </source>
</evidence>
<dbReference type="GO" id="GO:0042147">
    <property type="term" value="P:retrograde transport, endosome to Golgi"/>
    <property type="evidence" value="ECO:0000318"/>
    <property type="project" value="GO_Central"/>
</dbReference>
<evidence type="ECO:0000256" key="7">
    <source>
        <dbReference type="SAM" id="MobiDB-lite"/>
    </source>
</evidence>
<evidence type="ECO:0000313" key="9">
    <source>
        <dbReference type="Proteomes" id="UP000054558"/>
    </source>
</evidence>
<proteinExistence type="inferred from homology"/>
<dbReference type="STRING" id="105231.A0A0U9HUS8"/>
<name>A0A0U9HUS8_KLENI</name>
<dbReference type="GO" id="GO:0015031">
    <property type="term" value="P:protein transport"/>
    <property type="evidence" value="ECO:0007669"/>
    <property type="project" value="UniProtKB-KW"/>
</dbReference>
<evidence type="ECO:0000313" key="8">
    <source>
        <dbReference type="EMBL" id="GAQ82506.1"/>
    </source>
</evidence>
<dbReference type="AlphaFoldDB" id="A0A0U9HUS8"/>
<evidence type="ECO:0000256" key="1">
    <source>
        <dbReference type="ARBA" id="ARBA00004601"/>
    </source>
</evidence>
<dbReference type="GO" id="GO:0000938">
    <property type="term" value="C:GARP complex"/>
    <property type="evidence" value="ECO:0000318"/>
    <property type="project" value="GO_Central"/>
</dbReference>
<feature type="region of interest" description="Disordered" evidence="7">
    <location>
        <begin position="507"/>
        <end position="526"/>
    </location>
</feature>
<evidence type="ECO:0000256" key="4">
    <source>
        <dbReference type="ARBA" id="ARBA00022927"/>
    </source>
</evidence>
<protein>
    <submittedName>
        <fullName evidence="8">Vacuolar sorting protein VPS45</fullName>
    </submittedName>
</protein>
<evidence type="ECO:0000256" key="3">
    <source>
        <dbReference type="ARBA" id="ARBA00022448"/>
    </source>
</evidence>
<gene>
    <name evidence="8" type="ORF">KFL_001130240</name>
</gene>
<feature type="compositionally biased region" description="Low complexity" evidence="7">
    <location>
        <begin position="710"/>
        <end position="720"/>
    </location>
</feature>
<dbReference type="Proteomes" id="UP000054558">
    <property type="component" value="Unassembled WGS sequence"/>
</dbReference>
<dbReference type="InterPro" id="IPR039745">
    <property type="entry name" value="Vps54"/>
</dbReference>
<comment type="similarity">
    <text evidence="2">Belongs to the VPS54 family.</text>
</comment>
<dbReference type="OMA" id="NELENDW"/>
<dbReference type="GO" id="GO:0005829">
    <property type="term" value="C:cytosol"/>
    <property type="evidence" value="ECO:0007669"/>
    <property type="project" value="GOC"/>
</dbReference>
<comment type="subcellular location">
    <subcellularLocation>
        <location evidence="1">Golgi apparatus</location>
        <location evidence="1">trans-Golgi network</location>
    </subcellularLocation>
</comment>
<dbReference type="OrthoDB" id="10259024at2759"/>
<dbReference type="GO" id="GO:0019905">
    <property type="term" value="F:syntaxin binding"/>
    <property type="evidence" value="ECO:0000318"/>
    <property type="project" value="GO_Central"/>
</dbReference>
<sequence>MGTSFRRAPSLARNESFSSGTRRESGSGFGNAEFDARAAGQSLASVLNNPNNRSGASQGTDQSWGGWLFTSSADPGQEVVPPLAPGTLPEVSRADFDAYLRGIGDKYSRFVDIQEHDSREQSNKASALGSGVAGNEQDTKKAGQVQGEGLLACMREIPSLYFDEDFALERAATFQAACPYSSVPANMMLQEKLSHYLDLVEVHLVKEISARSDSFYEALGALEELYGKIIAANERVSVLKSSMQEMDTGLIESARQVQKLGLRKDNLLKLHQKLKLVDHVHQSQATLRLLVASGDCSTALDVIDDMRRMLEGDELVGLHCFRRLGEELDTSVESVNTVMAADFVRAAVHATGDLDPAAILESFQNREKLGESRPAVTEEQVTEDIASIRDSLLPLLVGLIRTARLPPVLRDYREVLVTDIKASIKVVVAEVLPIMWARPGNGEIVHEDGDEKGLTLAARLRALTAENFVKLLSAVFEIVEVRLIRAIEVKTVIEQVMTGLDDAPALASSSNGSAKKGERGSDAADAGSKQFKMEVLRESSESIFAACDAAHGRWAKLLGVRVQVHPKLKLHEFVAIYIATQNFIVATEKVGGRPGYAIRGTLQSQARDFVNAQHSSRMSKITALLDAENWTAVDAPDEFQAIVDSWTYEEEAHVAEPDPANGQAADEESVEGNAENGAATTAEQTVPPVVNGESYANGTEQLLPSKPGSEAESSQVEQSQDGGQGSANEQATGGEPAARDAENEQPAPSSSLPEGSLSRHSSFGALSRTPSETDVTETAASEPGGSVSEAARPPQSESTSGGGRFPRRRDPRQRQNGGRGLGQSRSWCGGRSLRRCKAP</sequence>
<keyword evidence="5" id="KW-0333">Golgi apparatus</keyword>
<accession>A0A0U9HUS8</accession>
<evidence type="ECO:0000256" key="5">
    <source>
        <dbReference type="ARBA" id="ARBA00023034"/>
    </source>
</evidence>
<dbReference type="PANTHER" id="PTHR12965">
    <property type="entry name" value="VACUOLAR PROTEIN SORTING 54"/>
    <property type="match status" value="1"/>
</dbReference>
<feature type="compositionally biased region" description="Polar residues" evidence="7">
    <location>
        <begin position="768"/>
        <end position="779"/>
    </location>
</feature>
<keyword evidence="4" id="KW-0653">Protein transport</keyword>
<feature type="compositionally biased region" description="Polar residues" evidence="7">
    <location>
        <begin position="42"/>
        <end position="74"/>
    </location>
</feature>
<keyword evidence="3" id="KW-0813">Transport</keyword>
<dbReference type="EMBL" id="DF237062">
    <property type="protein sequence ID" value="GAQ82506.1"/>
    <property type="molecule type" value="Genomic_DNA"/>
</dbReference>
<feature type="region of interest" description="Disordered" evidence="7">
    <location>
        <begin position="116"/>
        <end position="141"/>
    </location>
</feature>
<evidence type="ECO:0000256" key="2">
    <source>
        <dbReference type="ARBA" id="ARBA00009150"/>
    </source>
</evidence>